<comment type="caution">
    <text evidence="2">The sequence shown here is derived from an EMBL/GenBank/DDBJ whole genome shotgun (WGS) entry which is preliminary data.</text>
</comment>
<feature type="region of interest" description="Disordered" evidence="1">
    <location>
        <begin position="153"/>
        <end position="172"/>
    </location>
</feature>
<accession>A0ABD2KP62</accession>
<feature type="compositionally biased region" description="Low complexity" evidence="1">
    <location>
        <begin position="155"/>
        <end position="166"/>
    </location>
</feature>
<proteinExistence type="predicted"/>
<dbReference type="EMBL" id="JBICCN010000007">
    <property type="protein sequence ID" value="KAL3104199.1"/>
    <property type="molecule type" value="Genomic_DNA"/>
</dbReference>
<protein>
    <submittedName>
        <fullName evidence="2">Uncharacterized protein</fullName>
    </submittedName>
</protein>
<gene>
    <name evidence="2" type="ORF">niasHS_002226</name>
</gene>
<evidence type="ECO:0000313" key="3">
    <source>
        <dbReference type="Proteomes" id="UP001620645"/>
    </source>
</evidence>
<keyword evidence="3" id="KW-1185">Reference proteome</keyword>
<name>A0ABD2KP62_HETSC</name>
<dbReference type="Proteomes" id="UP001620645">
    <property type="component" value="Unassembled WGS sequence"/>
</dbReference>
<evidence type="ECO:0000313" key="2">
    <source>
        <dbReference type="EMBL" id="KAL3104199.1"/>
    </source>
</evidence>
<dbReference type="AlphaFoldDB" id="A0ABD2KP62"/>
<evidence type="ECO:0000256" key="1">
    <source>
        <dbReference type="SAM" id="MobiDB-lite"/>
    </source>
</evidence>
<sequence>MFNIPTASSVGSSSNATIAASLWTSCTKLQPNINVFLADLFQFFESHSLVPPAGSELFQQTHNQKQRPLKNMAEIRLQMEEMRRQLSLRQQVEMAKQEQRRYEATKDAFFKVVRAAIAQSDSEHFLVLLRDHQCQYRGRLYFPTNKLLSATIDVSSSPSSGISQNSAQLAVD</sequence>
<reference evidence="2 3" key="1">
    <citation type="submission" date="2024-10" db="EMBL/GenBank/DDBJ databases">
        <authorList>
            <person name="Kim D."/>
        </authorList>
    </citation>
    <scope>NUCLEOTIDE SEQUENCE [LARGE SCALE GENOMIC DNA]</scope>
    <source>
        <strain evidence="2">Taebaek</strain>
    </source>
</reference>
<organism evidence="2 3">
    <name type="scientific">Heterodera schachtii</name>
    <name type="common">Sugarbeet cyst nematode worm</name>
    <name type="synonym">Tylenchus schachtii</name>
    <dbReference type="NCBI Taxonomy" id="97005"/>
    <lineage>
        <taxon>Eukaryota</taxon>
        <taxon>Metazoa</taxon>
        <taxon>Ecdysozoa</taxon>
        <taxon>Nematoda</taxon>
        <taxon>Chromadorea</taxon>
        <taxon>Rhabditida</taxon>
        <taxon>Tylenchina</taxon>
        <taxon>Tylenchomorpha</taxon>
        <taxon>Tylenchoidea</taxon>
        <taxon>Heteroderidae</taxon>
        <taxon>Heteroderinae</taxon>
        <taxon>Heterodera</taxon>
    </lineage>
</organism>